<sequence length="254" mass="27001">MVTSPSPCPPPTEVVYSKIGAASFSSLEYSSGLLAHRNGHKSDLSRPPLIAPSTAPVPPLPESPPTQPPSPSASVQAQSLSSLCSTTEQAELCLKTLSTFPSLQTTVSLQDLTAFVVKTALGRTNETYTLALNLSRSGDGSGSEKAVVQDCLDLLDQARDELHDCIDSLSHLDPHGDAKVVQGQVMNVRVWMSSSYTDQDTCWDGFEDVEGPVKDQLLKSGQPIAPLISMALSFANVLQQVGLSTLYALHQSPP</sequence>
<protein>
    <recommendedName>
        <fullName evidence="3">Pectinesterase inhibitor domain-containing protein</fullName>
    </recommendedName>
</protein>
<evidence type="ECO:0000256" key="2">
    <source>
        <dbReference type="SAM" id="MobiDB-lite"/>
    </source>
</evidence>
<feature type="compositionally biased region" description="Pro residues" evidence="2">
    <location>
        <begin position="55"/>
        <end position="71"/>
    </location>
</feature>
<evidence type="ECO:0000259" key="3">
    <source>
        <dbReference type="SMART" id="SM00856"/>
    </source>
</evidence>
<dbReference type="InterPro" id="IPR006501">
    <property type="entry name" value="Pectinesterase_inhib_dom"/>
</dbReference>
<evidence type="ECO:0000313" key="4">
    <source>
        <dbReference type="EMBL" id="KAI5083341.1"/>
    </source>
</evidence>
<dbReference type="GO" id="GO:0004857">
    <property type="term" value="F:enzyme inhibitor activity"/>
    <property type="evidence" value="ECO:0007669"/>
    <property type="project" value="InterPro"/>
</dbReference>
<dbReference type="CDD" id="cd15798">
    <property type="entry name" value="PMEI-like_3"/>
    <property type="match status" value="1"/>
</dbReference>
<dbReference type="AlphaFoldDB" id="A0A9D4VBB1"/>
<keyword evidence="1" id="KW-0732">Signal</keyword>
<dbReference type="Pfam" id="PF04043">
    <property type="entry name" value="PMEI"/>
    <property type="match status" value="1"/>
</dbReference>
<feature type="region of interest" description="Disordered" evidence="2">
    <location>
        <begin position="37"/>
        <end position="75"/>
    </location>
</feature>
<organism evidence="4 5">
    <name type="scientific">Adiantum capillus-veneris</name>
    <name type="common">Maidenhair fern</name>
    <dbReference type="NCBI Taxonomy" id="13818"/>
    <lineage>
        <taxon>Eukaryota</taxon>
        <taxon>Viridiplantae</taxon>
        <taxon>Streptophyta</taxon>
        <taxon>Embryophyta</taxon>
        <taxon>Tracheophyta</taxon>
        <taxon>Polypodiopsida</taxon>
        <taxon>Polypodiidae</taxon>
        <taxon>Polypodiales</taxon>
        <taxon>Pteridineae</taxon>
        <taxon>Pteridaceae</taxon>
        <taxon>Vittarioideae</taxon>
        <taxon>Adiantum</taxon>
    </lineage>
</organism>
<evidence type="ECO:0000256" key="1">
    <source>
        <dbReference type="ARBA" id="ARBA00022729"/>
    </source>
</evidence>
<comment type="caution">
    <text evidence="4">The sequence shown here is derived from an EMBL/GenBank/DDBJ whole genome shotgun (WGS) entry which is preliminary data.</text>
</comment>
<gene>
    <name evidence="4" type="ORF">GOP47_0003084</name>
</gene>
<dbReference type="PANTHER" id="PTHR31080">
    <property type="entry name" value="PECTINESTERASE INHIBITOR-LIKE"/>
    <property type="match status" value="1"/>
</dbReference>
<dbReference type="InterPro" id="IPR051955">
    <property type="entry name" value="PME_Inhibitor"/>
</dbReference>
<dbReference type="SMART" id="SM00856">
    <property type="entry name" value="PMEI"/>
    <property type="match status" value="1"/>
</dbReference>
<dbReference type="PANTHER" id="PTHR31080:SF296">
    <property type="entry name" value="OS05G0360900 PROTEIN"/>
    <property type="match status" value="1"/>
</dbReference>
<dbReference type="SUPFAM" id="SSF101148">
    <property type="entry name" value="Plant invertase/pectin methylesterase inhibitor"/>
    <property type="match status" value="1"/>
</dbReference>
<feature type="domain" description="Pectinesterase inhibitor" evidence="3">
    <location>
        <begin position="75"/>
        <end position="234"/>
    </location>
</feature>
<proteinExistence type="predicted"/>
<dbReference type="InterPro" id="IPR035513">
    <property type="entry name" value="Invertase/methylesterase_inhib"/>
</dbReference>
<dbReference type="EMBL" id="JABFUD020000002">
    <property type="protein sequence ID" value="KAI5083341.1"/>
    <property type="molecule type" value="Genomic_DNA"/>
</dbReference>
<dbReference type="Gene3D" id="1.20.140.40">
    <property type="entry name" value="Invertase/pectin methylesterase inhibitor family protein"/>
    <property type="match status" value="1"/>
</dbReference>
<dbReference type="OrthoDB" id="1430376at2759"/>
<name>A0A9D4VBB1_ADICA</name>
<accession>A0A9D4VBB1</accession>
<evidence type="ECO:0000313" key="5">
    <source>
        <dbReference type="Proteomes" id="UP000886520"/>
    </source>
</evidence>
<keyword evidence="5" id="KW-1185">Reference proteome</keyword>
<dbReference type="Proteomes" id="UP000886520">
    <property type="component" value="Chromosome 3"/>
</dbReference>
<reference evidence="4" key="1">
    <citation type="submission" date="2021-01" db="EMBL/GenBank/DDBJ databases">
        <title>Adiantum capillus-veneris genome.</title>
        <authorList>
            <person name="Fang Y."/>
            <person name="Liao Q."/>
        </authorList>
    </citation>
    <scope>NUCLEOTIDE SEQUENCE</scope>
    <source>
        <strain evidence="4">H3</strain>
        <tissue evidence="4">Leaf</tissue>
    </source>
</reference>
<dbReference type="NCBIfam" id="TIGR01614">
    <property type="entry name" value="PME_inhib"/>
    <property type="match status" value="1"/>
</dbReference>